<protein>
    <recommendedName>
        <fullName evidence="3">AB hydrolase-1 domain-containing protein</fullName>
    </recommendedName>
</protein>
<comment type="similarity">
    <text evidence="1">Belongs to the peptidase S33 family. ABHD4/ABHD5 subfamily.</text>
</comment>
<accession>A0A9W8H7I1</accession>
<dbReference type="PANTHER" id="PTHR42886">
    <property type="entry name" value="RE40534P-RELATED"/>
    <property type="match status" value="1"/>
</dbReference>
<feature type="domain" description="AB hydrolase-1" evidence="3">
    <location>
        <begin position="127"/>
        <end position="253"/>
    </location>
</feature>
<dbReference type="EMBL" id="JANBUL010000283">
    <property type="protein sequence ID" value="KAJ2777550.1"/>
    <property type="molecule type" value="Genomic_DNA"/>
</dbReference>
<evidence type="ECO:0000256" key="1">
    <source>
        <dbReference type="ARBA" id="ARBA00038097"/>
    </source>
</evidence>
<evidence type="ECO:0000256" key="2">
    <source>
        <dbReference type="SAM" id="Coils"/>
    </source>
</evidence>
<comment type="caution">
    <text evidence="4">The sequence shown here is derived from an EMBL/GenBank/DDBJ whole genome shotgun (WGS) entry which is preliminary data.</text>
</comment>
<dbReference type="GO" id="GO:0042171">
    <property type="term" value="F:lysophosphatidic acid acyltransferase activity"/>
    <property type="evidence" value="ECO:0007669"/>
    <property type="project" value="TreeGrafter"/>
</dbReference>
<gene>
    <name evidence="4" type="ORF">H4R18_005099</name>
</gene>
<dbReference type="Gene3D" id="3.40.50.1820">
    <property type="entry name" value="alpha/beta hydrolase"/>
    <property type="match status" value="1"/>
</dbReference>
<evidence type="ECO:0000313" key="4">
    <source>
        <dbReference type="EMBL" id="KAJ2777550.1"/>
    </source>
</evidence>
<reference evidence="4" key="1">
    <citation type="submission" date="2022-07" db="EMBL/GenBank/DDBJ databases">
        <title>Phylogenomic reconstructions and comparative analyses of Kickxellomycotina fungi.</title>
        <authorList>
            <person name="Reynolds N.K."/>
            <person name="Stajich J.E."/>
            <person name="Barry K."/>
            <person name="Grigoriev I.V."/>
            <person name="Crous P."/>
            <person name="Smith M.E."/>
        </authorList>
    </citation>
    <scope>NUCLEOTIDE SEQUENCE</scope>
    <source>
        <strain evidence="4">NBRC 105414</strain>
    </source>
</reference>
<dbReference type="Proteomes" id="UP001140217">
    <property type="component" value="Unassembled WGS sequence"/>
</dbReference>
<dbReference type="InterPro" id="IPR000073">
    <property type="entry name" value="AB_hydrolase_1"/>
</dbReference>
<dbReference type="PANTHER" id="PTHR42886:SF29">
    <property type="entry name" value="PUMMELIG, ISOFORM A"/>
    <property type="match status" value="1"/>
</dbReference>
<keyword evidence="5" id="KW-1185">Reference proteome</keyword>
<keyword evidence="2" id="KW-0175">Coiled coil</keyword>
<dbReference type="GO" id="GO:0005743">
    <property type="term" value="C:mitochondrial inner membrane"/>
    <property type="evidence" value="ECO:0007669"/>
    <property type="project" value="TreeGrafter"/>
</dbReference>
<dbReference type="AlphaFoldDB" id="A0A9W8H7I1"/>
<organism evidence="4 5">
    <name type="scientific">Coemansia javaensis</name>
    <dbReference type="NCBI Taxonomy" id="2761396"/>
    <lineage>
        <taxon>Eukaryota</taxon>
        <taxon>Fungi</taxon>
        <taxon>Fungi incertae sedis</taxon>
        <taxon>Zoopagomycota</taxon>
        <taxon>Kickxellomycotina</taxon>
        <taxon>Kickxellomycetes</taxon>
        <taxon>Kickxellales</taxon>
        <taxon>Kickxellaceae</taxon>
        <taxon>Coemansia</taxon>
    </lineage>
</organism>
<dbReference type="GO" id="GO:0055088">
    <property type="term" value="P:lipid homeostasis"/>
    <property type="evidence" value="ECO:0007669"/>
    <property type="project" value="TreeGrafter"/>
</dbReference>
<dbReference type="SUPFAM" id="SSF53474">
    <property type="entry name" value="alpha/beta-Hydrolases"/>
    <property type="match status" value="1"/>
</dbReference>
<proteinExistence type="inferred from homology"/>
<dbReference type="OrthoDB" id="7457040at2759"/>
<evidence type="ECO:0000313" key="5">
    <source>
        <dbReference type="Proteomes" id="UP001140217"/>
    </source>
</evidence>
<sequence>MSASPEAELEAEVAELEVKAAELEVKAAAQKGAGFLPRWPWFRGPSAKDDHRAELAVLAEGGLAVSVRGAEGDASLAPEGGGGVAAELSDVEVGAAGDYIHTLAIRNGGNGSSTSSSSSTDGKRHSLVMTHGYFTGLGFYFRNYQALSQVPGWDVYAIDWLGMGRSSRPQYASKRAASEDERVAYAEDFFVSSLEAWRERMGIERMTLCGHSFGGYMSALYALRYPERVEKLVLVSPIGVPEEPAGYAETLRQGIGPACSRASPPAGSDATPEYEPPAPKPVGLRVAMFCGLMALWERNYSPQWLVRNTGPLGRRLINTYVGRFEWLTAAQRTALGAYTLQISLLPGSSEAALGDVLRPGAFARRPLVARLDALAVPPVFMYGANDWVDYTGGQQVLRRIPGGPAAGALHRIPNAGHNLHLENPADFNRVLIREMAAISAR</sequence>
<dbReference type="Pfam" id="PF00561">
    <property type="entry name" value="Abhydrolase_1"/>
    <property type="match status" value="1"/>
</dbReference>
<dbReference type="GO" id="GO:0006654">
    <property type="term" value="P:phosphatidic acid biosynthetic process"/>
    <property type="evidence" value="ECO:0007669"/>
    <property type="project" value="TreeGrafter"/>
</dbReference>
<dbReference type="InterPro" id="IPR029058">
    <property type="entry name" value="AB_hydrolase_fold"/>
</dbReference>
<name>A0A9W8H7I1_9FUNG</name>
<dbReference type="GO" id="GO:0004623">
    <property type="term" value="F:phospholipase A2 activity"/>
    <property type="evidence" value="ECO:0007669"/>
    <property type="project" value="TreeGrafter"/>
</dbReference>
<dbReference type="GO" id="GO:0035965">
    <property type="term" value="P:cardiolipin acyl-chain remodeling"/>
    <property type="evidence" value="ECO:0007669"/>
    <property type="project" value="TreeGrafter"/>
</dbReference>
<evidence type="ECO:0000259" key="3">
    <source>
        <dbReference type="Pfam" id="PF00561"/>
    </source>
</evidence>
<feature type="coiled-coil region" evidence="2">
    <location>
        <begin position="4"/>
        <end position="33"/>
    </location>
</feature>